<keyword evidence="2" id="KW-1185">Reference proteome</keyword>
<dbReference type="EMBL" id="JAEPIV010000001">
    <property type="protein sequence ID" value="MBK4717557.1"/>
    <property type="molecule type" value="Genomic_DNA"/>
</dbReference>
<evidence type="ECO:0000313" key="2">
    <source>
        <dbReference type="Proteomes" id="UP000654452"/>
    </source>
</evidence>
<dbReference type="RefSeq" id="WP_200484345.1">
    <property type="nucleotide sequence ID" value="NZ_JAEPIV010000001.1"/>
</dbReference>
<comment type="caution">
    <text evidence="1">The sequence shown here is derived from an EMBL/GenBank/DDBJ whole genome shotgun (WGS) entry which is preliminary data.</text>
</comment>
<organism evidence="1 2">
    <name type="scientific">Azospirillum aestuarii</name>
    <dbReference type="NCBI Taxonomy" id="2802052"/>
    <lineage>
        <taxon>Bacteria</taxon>
        <taxon>Pseudomonadati</taxon>
        <taxon>Pseudomonadota</taxon>
        <taxon>Alphaproteobacteria</taxon>
        <taxon>Rhodospirillales</taxon>
        <taxon>Azospirillaceae</taxon>
        <taxon>Azospirillum</taxon>
    </lineage>
</organism>
<protein>
    <submittedName>
        <fullName evidence="1">Uncharacterized protein</fullName>
    </submittedName>
</protein>
<accession>A0ABS1HT36</accession>
<gene>
    <name evidence="1" type="ORF">JJL56_01600</name>
</gene>
<name>A0ABS1HT36_9PROT</name>
<sequence>MIRMAVQVLFIAENGERDVHGVARLDRGDLVLETLGLSLAEAGRDGGFHREGAVITRPCG</sequence>
<proteinExistence type="predicted"/>
<evidence type="ECO:0000313" key="1">
    <source>
        <dbReference type="EMBL" id="MBK4717557.1"/>
    </source>
</evidence>
<dbReference type="Proteomes" id="UP000654452">
    <property type="component" value="Unassembled WGS sequence"/>
</dbReference>
<reference evidence="1 2" key="1">
    <citation type="submission" date="2021-01" db="EMBL/GenBank/DDBJ databases">
        <title>Azospirillum sp. YIM DDC1 draft genome.</title>
        <authorList>
            <person name="Wang Y.-X."/>
        </authorList>
    </citation>
    <scope>NUCLEOTIDE SEQUENCE [LARGE SCALE GENOMIC DNA]</scope>
    <source>
        <strain evidence="1 2">YIM DDC1</strain>
    </source>
</reference>